<accession>A0A0B7B4K4</accession>
<dbReference type="AlphaFoldDB" id="A0A0B7B4K4"/>
<evidence type="ECO:0000313" key="1">
    <source>
        <dbReference type="EMBL" id="CEK87933.1"/>
    </source>
</evidence>
<name>A0A0B7B4K4_9EUPU</name>
<organism evidence="1">
    <name type="scientific">Arion vulgaris</name>
    <dbReference type="NCBI Taxonomy" id="1028688"/>
    <lineage>
        <taxon>Eukaryota</taxon>
        <taxon>Metazoa</taxon>
        <taxon>Spiralia</taxon>
        <taxon>Lophotrochozoa</taxon>
        <taxon>Mollusca</taxon>
        <taxon>Gastropoda</taxon>
        <taxon>Heterobranchia</taxon>
        <taxon>Euthyneura</taxon>
        <taxon>Panpulmonata</taxon>
        <taxon>Eupulmonata</taxon>
        <taxon>Stylommatophora</taxon>
        <taxon>Helicina</taxon>
        <taxon>Arionoidea</taxon>
        <taxon>Arionidae</taxon>
        <taxon>Arion</taxon>
    </lineage>
</organism>
<dbReference type="EMBL" id="HACG01041068">
    <property type="protein sequence ID" value="CEK87933.1"/>
    <property type="molecule type" value="Transcribed_RNA"/>
</dbReference>
<proteinExistence type="predicted"/>
<gene>
    <name evidence="1" type="primary">ORF162209</name>
</gene>
<sequence>MTSVSIPTFKSSKLSLSNFSGVSLLRIPLTRRNILSFLSLSLGPSLGWVLGGIHRLFDKCDNAPEPDWRVGGLSSRPPKCGETPPLDDCESSMLLIFDQAVTSTFSQKNDTTKKTEQDVDYQYIILCVKV</sequence>
<reference evidence="1" key="1">
    <citation type="submission" date="2014-12" db="EMBL/GenBank/DDBJ databases">
        <title>Insight into the proteome of Arion vulgaris.</title>
        <authorList>
            <person name="Aradska J."/>
            <person name="Bulat T."/>
            <person name="Smidak R."/>
            <person name="Sarate P."/>
            <person name="Gangsoo J."/>
            <person name="Sialana F."/>
            <person name="Bilban M."/>
            <person name="Lubec G."/>
        </authorList>
    </citation>
    <scope>NUCLEOTIDE SEQUENCE</scope>
    <source>
        <tissue evidence="1">Skin</tissue>
    </source>
</reference>
<protein>
    <submittedName>
        <fullName evidence="1">Uncharacterized protein</fullName>
    </submittedName>
</protein>